<dbReference type="HOGENOM" id="CLU_3287993_0_0_11"/>
<name>C4FAK6_9ACTN</name>
<dbReference type="Proteomes" id="UP000003295">
    <property type="component" value="Unassembled WGS sequence"/>
</dbReference>
<evidence type="ECO:0000313" key="2">
    <source>
        <dbReference type="Proteomes" id="UP000003295"/>
    </source>
</evidence>
<organism evidence="1 2">
    <name type="scientific">Collinsella intestinalis DSM 13280</name>
    <dbReference type="NCBI Taxonomy" id="521003"/>
    <lineage>
        <taxon>Bacteria</taxon>
        <taxon>Bacillati</taxon>
        <taxon>Actinomycetota</taxon>
        <taxon>Coriobacteriia</taxon>
        <taxon>Coriobacteriales</taxon>
        <taxon>Coriobacteriaceae</taxon>
        <taxon>Collinsella</taxon>
    </lineage>
</organism>
<comment type="caution">
    <text evidence="1">The sequence shown here is derived from an EMBL/GenBank/DDBJ whole genome shotgun (WGS) entry which is preliminary data.</text>
</comment>
<sequence>MGDGFREKVLRSSARRSLFKASFIASDLRFYIHWATGKFF</sequence>
<dbReference type="EMBL" id="ABXH02000019">
    <property type="protein sequence ID" value="EEP44140.1"/>
    <property type="molecule type" value="Genomic_DNA"/>
</dbReference>
<dbReference type="STRING" id="521003.COLINT_03099"/>
<dbReference type="AlphaFoldDB" id="C4FAK6"/>
<reference evidence="1 2" key="1">
    <citation type="submission" date="2009-04" db="EMBL/GenBank/DDBJ databases">
        <authorList>
            <person name="Weinstock G."/>
            <person name="Sodergren E."/>
            <person name="Clifton S."/>
            <person name="Fulton L."/>
            <person name="Fulton B."/>
            <person name="Courtney L."/>
            <person name="Fronick C."/>
            <person name="Harrison M."/>
            <person name="Strong C."/>
            <person name="Farmer C."/>
            <person name="Delahaunty K."/>
            <person name="Markovic C."/>
            <person name="Hall O."/>
            <person name="Minx P."/>
            <person name="Tomlinson C."/>
            <person name="Mitreva M."/>
            <person name="Nelson J."/>
            <person name="Hou S."/>
            <person name="Wollam A."/>
            <person name="Pepin K.H."/>
            <person name="Johnson M."/>
            <person name="Bhonagiri V."/>
            <person name="Nash W.E."/>
            <person name="Warren W."/>
            <person name="Chinwalla A."/>
            <person name="Mardis E.R."/>
            <person name="Wilson R.K."/>
        </authorList>
    </citation>
    <scope>NUCLEOTIDE SEQUENCE [LARGE SCALE GENOMIC DNA]</scope>
    <source>
        <strain evidence="1 2">DSM 13280</strain>
    </source>
</reference>
<protein>
    <submittedName>
        <fullName evidence="1">Uncharacterized protein</fullName>
    </submittedName>
</protein>
<gene>
    <name evidence="1" type="ORF">COLINT_03099</name>
</gene>
<proteinExistence type="predicted"/>
<evidence type="ECO:0000313" key="1">
    <source>
        <dbReference type="EMBL" id="EEP44140.1"/>
    </source>
</evidence>
<accession>C4FAK6</accession>